<gene>
    <name evidence="2" type="ORF">PCOR1329_LOCUS49687</name>
</gene>
<comment type="caution">
    <text evidence="2">The sequence shown here is derived from an EMBL/GenBank/DDBJ whole genome shotgun (WGS) entry which is preliminary data.</text>
</comment>
<name>A0ABN9ULR4_9DINO</name>
<protein>
    <submittedName>
        <fullName evidence="2">Uncharacterized protein</fullName>
    </submittedName>
</protein>
<organism evidence="2 3">
    <name type="scientific">Prorocentrum cordatum</name>
    <dbReference type="NCBI Taxonomy" id="2364126"/>
    <lineage>
        <taxon>Eukaryota</taxon>
        <taxon>Sar</taxon>
        <taxon>Alveolata</taxon>
        <taxon>Dinophyceae</taxon>
        <taxon>Prorocentrales</taxon>
        <taxon>Prorocentraceae</taxon>
        <taxon>Prorocentrum</taxon>
    </lineage>
</organism>
<feature type="compositionally biased region" description="Low complexity" evidence="1">
    <location>
        <begin position="18"/>
        <end position="33"/>
    </location>
</feature>
<evidence type="ECO:0000256" key="1">
    <source>
        <dbReference type="SAM" id="MobiDB-lite"/>
    </source>
</evidence>
<dbReference type="EMBL" id="CAUYUJ010016015">
    <property type="protein sequence ID" value="CAK0860825.1"/>
    <property type="molecule type" value="Genomic_DNA"/>
</dbReference>
<evidence type="ECO:0000313" key="3">
    <source>
        <dbReference type="Proteomes" id="UP001189429"/>
    </source>
</evidence>
<reference evidence="2" key="1">
    <citation type="submission" date="2023-10" db="EMBL/GenBank/DDBJ databases">
        <authorList>
            <person name="Chen Y."/>
            <person name="Shah S."/>
            <person name="Dougan E. K."/>
            <person name="Thang M."/>
            <person name="Chan C."/>
        </authorList>
    </citation>
    <scope>NUCLEOTIDE SEQUENCE [LARGE SCALE GENOMIC DNA]</scope>
</reference>
<keyword evidence="3" id="KW-1185">Reference proteome</keyword>
<dbReference type="Proteomes" id="UP001189429">
    <property type="component" value="Unassembled WGS sequence"/>
</dbReference>
<feature type="region of interest" description="Disordered" evidence="1">
    <location>
        <begin position="1"/>
        <end position="34"/>
    </location>
</feature>
<accession>A0ABN9ULR4</accession>
<sequence>MFDMSRVGKENVTANVDSQDSPASKVSSSSAGSLDPQKALDQYLYDYKPGMTVFHRFTQIKPPGGIEMVKQLKDSYGVPGKQGISCPWFDPATKCANFVPHEENIREQEAVVESYMERILDNGVVSDCRGRCFAVQSPTPTGLPYKLIAWGTMGRAACRCFSEHADNENVKFSKSLGVEDVFIFSHRMPPDAYIFLRETFEIMTLIPAKIEAEGWHGNPQQPKLIWEWVQDTYPGRYPSEHAFINARALINKIRRYEVYDDWMKFCGNFVDFASKTYDSTSVITNAHALSVALEKVYKTLDLADLQTVWFEATMRMMPIRASKAHLLDSRKLPKFILDKPQPSTVRWIIQDMGESAVVQRASDEKENPKKKKKIAPKGKGPRGAAAPPVAAEEDPSAEVHAEEEEGVDGMVMKVSRKVVWVEDHFNAINAACHGLTFEVPPEEKKRVKCIMTGAAIDFLWKGGWPVVDNKPIKDWSVLRESVQDRILKSHSQPFDTFNPETIAQTMPVEPDAAGGAGAKESDAAARLLDAAADFETALDLDNMLRDASAVDMLKQFATANKTFFMSPLYKGVRKTIDQKTDDFLSPKSASSHGFPVDFVAASLCEAIAATVPDQVQNMYRAIQGQLQAVPKEALATEKVKIFEKIKAVSNLSELFSTVDDLSYFLNLKLMVLERMLKYIGTKIEDSPWAEADKFTVYWAAASITINKNPDLVYATEVMPAGSWVQAWTDVLDLLGQAETKLEGDKSIKEVTDAMVAQVDAIQTHVKTKFSASDSVIPQLQTRPVNQILKLADVLTFQCAPEMSQAMQVHIREQQFPRDLPKLTITGATSVSFPFLRSLFLLLERDVYSRALASKETASAFGFDVLAQSDNKRCQPVAVGLDKARHALSFAGPVSITSSALCRPLCLLCLGSESGPQIPIYMHGDKLKDLSLGAECCVMAWMIPESKKGETANLELIEKPVHMKIPEDVRKDMLASFNMCSEGETRVGMPDSISFLSYSLCPVADLPSPSDEFVSLSYHVPGKSRVKAKAKAKATAADKSMSILELAGGEALLKKAKIQAGATPAAAANTRGQGTRKNRGGAELDCSHLLR</sequence>
<proteinExistence type="predicted"/>
<evidence type="ECO:0000313" key="2">
    <source>
        <dbReference type="EMBL" id="CAK0860825.1"/>
    </source>
</evidence>
<feature type="compositionally biased region" description="Acidic residues" evidence="1">
    <location>
        <begin position="391"/>
        <end position="404"/>
    </location>
</feature>
<feature type="region of interest" description="Disordered" evidence="1">
    <location>
        <begin position="358"/>
        <end position="404"/>
    </location>
</feature>
<feature type="compositionally biased region" description="Basic residues" evidence="1">
    <location>
        <begin position="368"/>
        <end position="380"/>
    </location>
</feature>
<feature type="region of interest" description="Disordered" evidence="1">
    <location>
        <begin position="1062"/>
        <end position="1085"/>
    </location>
</feature>